<sequence length="408" mass="44822">MAPIQIRTDSGGSNGHAVTWGINGLVVVLAVVSTALRFYTRVFTRAGLKADDWLILGALLTALVTVVLVLVGNTADPDGLRMSENTDPNYPYTPQDHLYLKLSFSCSVLYFTVSGATKLGILLMYHRIFAVSTLFRYQLFVSSALVIGWWVGCTIAALRKCQDLVVGLASTLNDPQYCFDFNVFWLASGICEILLDVLILTLPVGVIVRMRYSLRRKLMISGIFLLGAFIIVTGIVKVILAYTPGKRSLSYANAELWAALHSSMAILCASLPIFRPLVRRVASSSFVTKLSSILYRQRRGSSSSSGDGLVETEKRDVNNGNRSFVMSFIASEMVQNLLKSPDAAHLGGPAEQHVSERLPLEKIGEEDQIPQLPRISVLGDIELGFDREPASPQHHDENEDFNHNLGSN</sequence>
<comment type="caution">
    <text evidence="1">The sequence shown here is derived from an EMBL/GenBank/DDBJ whole genome shotgun (WGS) entry which is preliminary data.</text>
</comment>
<organism evidence="1 2">
    <name type="scientific">Hypoxylon rubiginosum</name>
    <dbReference type="NCBI Taxonomy" id="110542"/>
    <lineage>
        <taxon>Eukaryota</taxon>
        <taxon>Fungi</taxon>
        <taxon>Dikarya</taxon>
        <taxon>Ascomycota</taxon>
        <taxon>Pezizomycotina</taxon>
        <taxon>Sordariomycetes</taxon>
        <taxon>Xylariomycetidae</taxon>
        <taxon>Xylariales</taxon>
        <taxon>Hypoxylaceae</taxon>
        <taxon>Hypoxylon</taxon>
    </lineage>
</organism>
<evidence type="ECO:0000313" key="2">
    <source>
        <dbReference type="Proteomes" id="UP001497680"/>
    </source>
</evidence>
<keyword evidence="2" id="KW-1185">Reference proteome</keyword>
<name>A0ACC0CS41_9PEZI</name>
<accession>A0ACC0CS41</accession>
<evidence type="ECO:0000313" key="1">
    <source>
        <dbReference type="EMBL" id="KAI6083211.1"/>
    </source>
</evidence>
<dbReference type="EMBL" id="MU394356">
    <property type="protein sequence ID" value="KAI6083211.1"/>
    <property type="molecule type" value="Genomic_DNA"/>
</dbReference>
<reference evidence="1 2" key="1">
    <citation type="journal article" date="2022" name="New Phytol.">
        <title>Ecological generalism drives hyperdiversity of secondary metabolite gene clusters in xylarialean endophytes.</title>
        <authorList>
            <person name="Franco M.E.E."/>
            <person name="Wisecaver J.H."/>
            <person name="Arnold A.E."/>
            <person name="Ju Y.M."/>
            <person name="Slot J.C."/>
            <person name="Ahrendt S."/>
            <person name="Moore L.P."/>
            <person name="Eastman K.E."/>
            <person name="Scott K."/>
            <person name="Konkel Z."/>
            <person name="Mondo S.J."/>
            <person name="Kuo A."/>
            <person name="Hayes R.D."/>
            <person name="Haridas S."/>
            <person name="Andreopoulos B."/>
            <person name="Riley R."/>
            <person name="LaButti K."/>
            <person name="Pangilinan J."/>
            <person name="Lipzen A."/>
            <person name="Amirebrahimi M."/>
            <person name="Yan J."/>
            <person name="Adam C."/>
            <person name="Keymanesh K."/>
            <person name="Ng V."/>
            <person name="Louie K."/>
            <person name="Northen T."/>
            <person name="Drula E."/>
            <person name="Henrissat B."/>
            <person name="Hsieh H.M."/>
            <person name="Youens-Clark K."/>
            <person name="Lutzoni F."/>
            <person name="Miadlikowska J."/>
            <person name="Eastwood D.C."/>
            <person name="Hamelin R.C."/>
            <person name="Grigoriev I.V."/>
            <person name="U'Ren J.M."/>
        </authorList>
    </citation>
    <scope>NUCLEOTIDE SEQUENCE [LARGE SCALE GENOMIC DNA]</scope>
    <source>
        <strain evidence="1 2">ER1909</strain>
    </source>
</reference>
<gene>
    <name evidence="1" type="ORF">F4821DRAFT_196443</name>
</gene>
<protein>
    <submittedName>
        <fullName evidence="1">Uncharacterized protein</fullName>
    </submittedName>
</protein>
<dbReference type="Proteomes" id="UP001497680">
    <property type="component" value="Unassembled WGS sequence"/>
</dbReference>
<proteinExistence type="predicted"/>